<dbReference type="InterPro" id="IPR029063">
    <property type="entry name" value="SAM-dependent_MTases_sf"/>
</dbReference>
<evidence type="ECO:0000313" key="4">
    <source>
        <dbReference type="EMBL" id="ARN84681.1"/>
    </source>
</evidence>
<dbReference type="GO" id="GO:0005737">
    <property type="term" value="C:cytoplasm"/>
    <property type="evidence" value="ECO:0007669"/>
    <property type="project" value="TreeGrafter"/>
</dbReference>
<dbReference type="Proteomes" id="UP000237351">
    <property type="component" value="Chromosome"/>
</dbReference>
<dbReference type="CDD" id="cd02440">
    <property type="entry name" value="AdoMet_MTases"/>
    <property type="match status" value="1"/>
</dbReference>
<organism evidence="4 5">
    <name type="scientific">Candidatus Nucleicultrix amoebiphila FS5</name>
    <dbReference type="NCBI Taxonomy" id="1414854"/>
    <lineage>
        <taxon>Bacteria</taxon>
        <taxon>Pseudomonadati</taxon>
        <taxon>Pseudomonadota</taxon>
        <taxon>Alphaproteobacteria</taxon>
        <taxon>Holosporales</taxon>
        <taxon>Candidatus Nucleicultricaceae</taxon>
        <taxon>Candidatus Nucleicultrix</taxon>
    </lineage>
</organism>
<dbReference type="OrthoDB" id="9798496at2"/>
<name>A0A1W6N4H8_9PROT</name>
<dbReference type="KEGG" id="naf:GQ61_04465"/>
<evidence type="ECO:0000256" key="3">
    <source>
        <dbReference type="ARBA" id="ARBA00030757"/>
    </source>
</evidence>
<dbReference type="PANTHER" id="PTHR11579">
    <property type="entry name" value="PROTEIN-L-ISOASPARTATE O-METHYLTRANSFERASE"/>
    <property type="match status" value="1"/>
</dbReference>
<gene>
    <name evidence="4" type="ORF">GQ61_04465</name>
</gene>
<dbReference type="STRING" id="1414854.GQ61_04465"/>
<dbReference type="PANTHER" id="PTHR11579:SF18">
    <property type="entry name" value="PROTEIN-L-ISOASPARTATE O-METHYLTRANSFERASE"/>
    <property type="match status" value="1"/>
</dbReference>
<evidence type="ECO:0000256" key="1">
    <source>
        <dbReference type="ARBA" id="ARBA00005369"/>
    </source>
</evidence>
<dbReference type="Gene3D" id="3.40.50.150">
    <property type="entry name" value="Vaccinia Virus protein VP39"/>
    <property type="match status" value="1"/>
</dbReference>
<evidence type="ECO:0000313" key="5">
    <source>
        <dbReference type="Proteomes" id="UP000237351"/>
    </source>
</evidence>
<dbReference type="SUPFAM" id="SSF53335">
    <property type="entry name" value="S-adenosyl-L-methionine-dependent methyltransferases"/>
    <property type="match status" value="1"/>
</dbReference>
<comment type="similarity">
    <text evidence="1">Belongs to the methyltransferase superfamily. L-isoaspartyl/D-aspartyl protein methyltransferase family.</text>
</comment>
<sequence length="220" mass="24508">MLDFNALRETMVKSQILPNKVSNPLLIKALSTVPRELFVKKEYENLAYADGILPLDHNRSIMPPLVFANLVEALSIQPDENVLDVAAGYGYSSAILGFLSKLVISLESDLDRSKIAKRLLEELNIFNVKSVSNPLNKGWLKAAPYDVIILEGVVHEVPSKLFEQLKDGGRLGALIAYNSYETPRATIFHKTNKTLTRKIVFEAEAPMIKELAPVKTTFVL</sequence>
<accession>A0A1W6N4H8</accession>
<dbReference type="InterPro" id="IPR000682">
    <property type="entry name" value="PCMT"/>
</dbReference>
<proteinExistence type="inferred from homology"/>
<evidence type="ECO:0000256" key="2">
    <source>
        <dbReference type="ARBA" id="ARBA00013346"/>
    </source>
</evidence>
<dbReference type="Pfam" id="PF01135">
    <property type="entry name" value="PCMT"/>
    <property type="match status" value="1"/>
</dbReference>
<keyword evidence="5" id="KW-1185">Reference proteome</keyword>
<dbReference type="GO" id="GO:0004719">
    <property type="term" value="F:protein-L-isoaspartate (D-aspartate) O-methyltransferase activity"/>
    <property type="evidence" value="ECO:0007669"/>
    <property type="project" value="InterPro"/>
</dbReference>
<protein>
    <recommendedName>
        <fullName evidence="2">Protein-L-isoaspartate O-methyltransferase</fullName>
    </recommendedName>
    <alternativeName>
        <fullName evidence="3">Protein L-isoaspartyl methyltransferase</fullName>
    </alternativeName>
</protein>
<reference evidence="4 5" key="1">
    <citation type="submission" date="2014-06" db="EMBL/GenBank/DDBJ databases">
        <title>The genome of the endonuclear symbiont Nucleicultrix amoebiphila.</title>
        <authorList>
            <person name="Schulz F."/>
            <person name="Horn M."/>
        </authorList>
    </citation>
    <scope>NUCLEOTIDE SEQUENCE [LARGE SCALE GENOMIC DNA]</scope>
    <source>
        <strain evidence="4 5">FS5</strain>
    </source>
</reference>
<dbReference type="EMBL" id="CP008743">
    <property type="protein sequence ID" value="ARN84681.1"/>
    <property type="molecule type" value="Genomic_DNA"/>
</dbReference>
<dbReference type="AlphaFoldDB" id="A0A1W6N4H8"/>